<dbReference type="CDD" id="cd14858">
    <property type="entry name" value="TrmE_N"/>
    <property type="match status" value="1"/>
</dbReference>
<evidence type="ECO:0000256" key="1">
    <source>
        <dbReference type="ARBA" id="ARBA00022490"/>
    </source>
</evidence>
<dbReference type="PANTHER" id="PTHR42714">
    <property type="entry name" value="TRNA MODIFICATION GTPASE GTPBP3"/>
    <property type="match status" value="1"/>
</dbReference>
<dbReference type="Pfam" id="PF10396">
    <property type="entry name" value="TrmE_N"/>
    <property type="match status" value="1"/>
</dbReference>
<dbReference type="Gene3D" id="1.20.120.430">
    <property type="entry name" value="tRNA modification GTPase MnmE domain 2"/>
    <property type="match status" value="1"/>
</dbReference>
<proteinExistence type="predicted"/>
<dbReference type="GO" id="GO:0030488">
    <property type="term" value="P:tRNA methylation"/>
    <property type="evidence" value="ECO:0007669"/>
    <property type="project" value="TreeGrafter"/>
</dbReference>
<dbReference type="InterPro" id="IPR018948">
    <property type="entry name" value="GTP-bd_TrmE_N"/>
</dbReference>
<dbReference type="InterPro" id="IPR027266">
    <property type="entry name" value="TrmE/GcvT-like"/>
</dbReference>
<dbReference type="FunFam" id="3.30.1360.120:FF:000001">
    <property type="entry name" value="tRNA modification GTPase MnmE"/>
    <property type="match status" value="1"/>
</dbReference>
<dbReference type="EMBL" id="ABFC01000936">
    <property type="protein sequence ID" value="EFA28108.1"/>
    <property type="molecule type" value="Genomic_DNA"/>
</dbReference>
<dbReference type="SUPFAM" id="SSF103025">
    <property type="entry name" value="Folate-binding domain"/>
    <property type="match status" value="1"/>
</dbReference>
<feature type="non-terminal residue" evidence="10">
    <location>
        <position position="155"/>
    </location>
</feature>
<dbReference type="GO" id="GO:0046872">
    <property type="term" value="F:metal ion binding"/>
    <property type="evidence" value="ECO:0007669"/>
    <property type="project" value="UniProtKB-KW"/>
</dbReference>
<keyword evidence="4" id="KW-0547">Nucleotide-binding</keyword>
<protein>
    <recommendedName>
        <fullName evidence="9">GTP-binding protein TrmE N-terminal domain-containing protein</fullName>
    </recommendedName>
</protein>
<dbReference type="PANTHER" id="PTHR42714:SF2">
    <property type="entry name" value="TRNA MODIFICATION GTPASE GTPBP3, MITOCHONDRIAL"/>
    <property type="match status" value="1"/>
</dbReference>
<dbReference type="SUPFAM" id="SSF116878">
    <property type="entry name" value="TrmE connector domain"/>
    <property type="match status" value="1"/>
</dbReference>
<keyword evidence="7" id="KW-0630">Potassium</keyword>
<gene>
    <name evidence="10" type="primary">thdF</name>
    <name evidence="10" type="ORF">HAINFHK1212_0159</name>
</gene>
<evidence type="ECO:0000256" key="8">
    <source>
        <dbReference type="ARBA" id="ARBA00023134"/>
    </source>
</evidence>
<comment type="caution">
    <text evidence="10">The sequence shown here is derived from an EMBL/GenBank/DDBJ whole genome shotgun (WGS) entry which is preliminary data.</text>
</comment>
<evidence type="ECO:0000256" key="5">
    <source>
        <dbReference type="ARBA" id="ARBA00022801"/>
    </source>
</evidence>
<keyword evidence="5" id="KW-0378">Hydrolase</keyword>
<sequence length="155" mass="16575">MKETIVAQATAPGRGGIGILRVSGPLATKVAQAILGKCPKPRMADYLPFKDADGTILDQGIALYFKSPNSFTGEDVLELQGHGGQVVLDLLLKRILQIDGIRLARPGEFSEQAFLNDKLDLAQAEAIADLIDATSEQAVRSALKSLQGEFSKKVN</sequence>
<dbReference type="GO" id="GO:0002098">
    <property type="term" value="P:tRNA wobble uridine modification"/>
    <property type="evidence" value="ECO:0007669"/>
    <property type="project" value="TreeGrafter"/>
</dbReference>
<evidence type="ECO:0000256" key="6">
    <source>
        <dbReference type="ARBA" id="ARBA00022842"/>
    </source>
</evidence>
<keyword evidence="8" id="KW-0342">GTP-binding</keyword>
<evidence type="ECO:0000256" key="7">
    <source>
        <dbReference type="ARBA" id="ARBA00022958"/>
    </source>
</evidence>
<dbReference type="AlphaFoldDB" id="A0A7G2JXD8"/>
<keyword evidence="1" id="KW-0963">Cytoplasm</keyword>
<reference evidence="10" key="1">
    <citation type="journal article" date="2010" name="Genomics">
        <title>Tracing phylogenomic events leading to diversity of Haemophilus influenzae and the emergence of Brazilian Purpuric Fever (BPF)-associated clones.</title>
        <authorList>
            <person name="Papazisi L."/>
            <person name="Ratnayake S."/>
            <person name="Remortel B.G."/>
            <person name="Bock G.R."/>
            <person name="Liang W."/>
            <person name="Saeed A.I."/>
            <person name="Liu J."/>
            <person name="Fleischmann R.D."/>
            <person name="Kilian M."/>
            <person name="Peterson S.N."/>
        </authorList>
    </citation>
    <scope>NUCLEOTIDE SEQUENCE [LARGE SCALE GENOMIC DNA]</scope>
    <source>
        <strain evidence="10">HK1212</strain>
    </source>
</reference>
<dbReference type="GO" id="GO:0005525">
    <property type="term" value="F:GTP binding"/>
    <property type="evidence" value="ECO:0007669"/>
    <property type="project" value="UniProtKB-KW"/>
</dbReference>
<accession>A0A7G2JXD8</accession>
<dbReference type="GO" id="GO:0005829">
    <property type="term" value="C:cytosol"/>
    <property type="evidence" value="ECO:0007669"/>
    <property type="project" value="TreeGrafter"/>
</dbReference>
<keyword evidence="6" id="KW-0460">Magnesium</keyword>
<evidence type="ECO:0000313" key="10">
    <source>
        <dbReference type="EMBL" id="EFA28108.1"/>
    </source>
</evidence>
<feature type="domain" description="GTP-binding protein TrmE N-terminal" evidence="9">
    <location>
        <begin position="4"/>
        <end position="118"/>
    </location>
</feature>
<evidence type="ECO:0000256" key="2">
    <source>
        <dbReference type="ARBA" id="ARBA00022694"/>
    </source>
</evidence>
<keyword evidence="3" id="KW-0479">Metal-binding</keyword>
<dbReference type="Gene3D" id="3.30.1360.120">
    <property type="entry name" value="Probable tRNA modification gtpase trme, domain 1"/>
    <property type="match status" value="1"/>
</dbReference>
<organism evidence="10">
    <name type="scientific">Haemophilus influenzae HK1212</name>
    <dbReference type="NCBI Taxonomy" id="456482"/>
    <lineage>
        <taxon>Bacteria</taxon>
        <taxon>Pseudomonadati</taxon>
        <taxon>Pseudomonadota</taxon>
        <taxon>Gammaproteobacteria</taxon>
        <taxon>Pasteurellales</taxon>
        <taxon>Pasteurellaceae</taxon>
        <taxon>Haemophilus</taxon>
    </lineage>
</organism>
<dbReference type="GO" id="GO:0016787">
    <property type="term" value="F:hydrolase activity"/>
    <property type="evidence" value="ECO:0007669"/>
    <property type="project" value="UniProtKB-KW"/>
</dbReference>
<keyword evidence="2" id="KW-0819">tRNA processing</keyword>
<dbReference type="InterPro" id="IPR027368">
    <property type="entry name" value="MnmE_dom2"/>
</dbReference>
<evidence type="ECO:0000256" key="3">
    <source>
        <dbReference type="ARBA" id="ARBA00022723"/>
    </source>
</evidence>
<name>A0A7G2JXD8_HAEIF</name>
<evidence type="ECO:0000256" key="4">
    <source>
        <dbReference type="ARBA" id="ARBA00022741"/>
    </source>
</evidence>
<evidence type="ECO:0000259" key="9">
    <source>
        <dbReference type="Pfam" id="PF10396"/>
    </source>
</evidence>